<dbReference type="EMBL" id="JBHPBY010000592">
    <property type="protein sequence ID" value="MFC1853745.1"/>
    <property type="molecule type" value="Genomic_DNA"/>
</dbReference>
<dbReference type="SUPFAM" id="SSF53850">
    <property type="entry name" value="Periplasmic binding protein-like II"/>
    <property type="match status" value="1"/>
</dbReference>
<dbReference type="Gene3D" id="3.40.190.10">
    <property type="entry name" value="Periplasmic binding protein-like II"/>
    <property type="match status" value="2"/>
</dbReference>
<reference evidence="1 2" key="1">
    <citation type="submission" date="2024-09" db="EMBL/GenBank/DDBJ databases">
        <title>Laminarin stimulates single cell rates of sulfate reduction while oxygen inhibits transcriptomic activity in coastal marine sediment.</title>
        <authorList>
            <person name="Lindsay M."/>
            <person name="Orcutt B."/>
            <person name="Emerson D."/>
            <person name="Stepanauskas R."/>
            <person name="D'Angelo T."/>
        </authorList>
    </citation>
    <scope>NUCLEOTIDE SEQUENCE [LARGE SCALE GENOMIC DNA]</scope>
    <source>
        <strain evidence="1">SAG AM-311-K15</strain>
    </source>
</reference>
<sequence length="159" mass="18299">TQRREEYLLFPEEPLAIEINAFFALEKSVIHYSGDLNDLKSHKIGAIRGYSYGHTFDDSSLGREYALNEKMLLEKIQNHRCTIGIGNIIVIEKLAQKMNIGIKILKPSVSEDPLFIAFSKVKGHQKLTQEFSKALHELRRTGKYQQILEQYADVYISKK</sequence>
<dbReference type="Proteomes" id="UP001594351">
    <property type="component" value="Unassembled WGS sequence"/>
</dbReference>
<organism evidence="1 2">
    <name type="scientific">candidate division CSSED10-310 bacterium</name>
    <dbReference type="NCBI Taxonomy" id="2855610"/>
    <lineage>
        <taxon>Bacteria</taxon>
        <taxon>Bacteria division CSSED10-310</taxon>
    </lineage>
</organism>
<evidence type="ECO:0000313" key="2">
    <source>
        <dbReference type="Proteomes" id="UP001594351"/>
    </source>
</evidence>
<feature type="non-terminal residue" evidence="1">
    <location>
        <position position="1"/>
    </location>
</feature>
<accession>A0ABV6Z5M8</accession>
<protein>
    <submittedName>
        <fullName evidence="1">Substrate-binding periplasmic protein</fullName>
    </submittedName>
</protein>
<keyword evidence="2" id="KW-1185">Reference proteome</keyword>
<name>A0ABV6Z5M8_UNCC1</name>
<proteinExistence type="predicted"/>
<comment type="caution">
    <text evidence="1">The sequence shown here is derived from an EMBL/GenBank/DDBJ whole genome shotgun (WGS) entry which is preliminary data.</text>
</comment>
<gene>
    <name evidence="1" type="ORF">ACFL27_26475</name>
</gene>
<evidence type="ECO:0000313" key="1">
    <source>
        <dbReference type="EMBL" id="MFC1853745.1"/>
    </source>
</evidence>